<dbReference type="SMART" id="SM00879">
    <property type="entry name" value="Brix"/>
    <property type="match status" value="1"/>
</dbReference>
<dbReference type="GO" id="GO:0000463">
    <property type="term" value="P:maturation of LSU-rRNA from tricistronic rRNA transcript (SSU-rRNA, 5.8S rRNA, LSU-rRNA)"/>
    <property type="evidence" value="ECO:0007669"/>
    <property type="project" value="TreeGrafter"/>
</dbReference>
<dbReference type="AlphaFoldDB" id="A0A9N9RYP7"/>
<accession>A0A9N9RYP7</accession>
<evidence type="ECO:0000313" key="9">
    <source>
        <dbReference type="EMBL" id="CAG9805346.1"/>
    </source>
</evidence>
<proteinExistence type="inferred from homology"/>
<feature type="region of interest" description="Disordered" evidence="7">
    <location>
        <begin position="278"/>
        <end position="309"/>
    </location>
</feature>
<dbReference type="InterPro" id="IPR007109">
    <property type="entry name" value="Brix"/>
</dbReference>
<dbReference type="EMBL" id="OU895878">
    <property type="protein sequence ID" value="CAG9805346.1"/>
    <property type="molecule type" value="Genomic_DNA"/>
</dbReference>
<feature type="domain" description="Brix" evidence="8">
    <location>
        <begin position="30"/>
        <end position="234"/>
    </location>
</feature>
<keyword evidence="10" id="KW-1185">Reference proteome</keyword>
<dbReference type="GO" id="GO:0000027">
    <property type="term" value="P:ribosomal large subunit assembly"/>
    <property type="evidence" value="ECO:0007669"/>
    <property type="project" value="InterPro"/>
</dbReference>
<evidence type="ECO:0000256" key="5">
    <source>
        <dbReference type="ARBA" id="ARBA00030889"/>
    </source>
</evidence>
<protein>
    <recommendedName>
        <fullName evidence="3 6">Ribosome production factor 2 homolog</fullName>
    </recommendedName>
    <alternativeName>
        <fullName evidence="5 6">Ribosome biogenesis protein RPF2 homolog</fullName>
    </alternativeName>
</protein>
<dbReference type="GO" id="GO:0019843">
    <property type="term" value="F:rRNA binding"/>
    <property type="evidence" value="ECO:0007669"/>
    <property type="project" value="UniProtKB-UniRule"/>
</dbReference>
<evidence type="ECO:0000256" key="7">
    <source>
        <dbReference type="SAM" id="MobiDB-lite"/>
    </source>
</evidence>
<comment type="subcellular location">
    <subcellularLocation>
        <location evidence="1 6">Nucleus</location>
        <location evidence="1 6">Nucleolus</location>
    </subcellularLocation>
</comment>
<dbReference type="PROSITE" id="PS50833">
    <property type="entry name" value="BRIX"/>
    <property type="match status" value="1"/>
</dbReference>
<evidence type="ECO:0000256" key="3">
    <source>
        <dbReference type="ARBA" id="ARBA00020387"/>
    </source>
</evidence>
<dbReference type="InterPro" id="IPR039770">
    <property type="entry name" value="Rpf2"/>
</dbReference>
<evidence type="ECO:0000313" key="10">
    <source>
        <dbReference type="Proteomes" id="UP001153620"/>
    </source>
</evidence>
<evidence type="ECO:0000256" key="2">
    <source>
        <dbReference type="ARBA" id="ARBA00010782"/>
    </source>
</evidence>
<comment type="similarity">
    <text evidence="2 6">Belongs to the RPF2 family.</text>
</comment>
<sequence>MSLLRIQKPKTRKGKTALLEKEPKVIENIKNALILEGRKTSANIKDLLKDIATFKKPNCKVLTRNNDITPFEDQNPLEILANKSDCHLFAFGSHSKKRPDNVIMGRVYDNQILDMIEFGVKRYKSLQEFKNEKVNIMCKPCLVFNGDQWAKSDELRHIKSLLTDMFHVEDVETIRLQGIEHVISFTLSEDLTIMIRSYKMLLKKSGQKIPRIELEEIGPSMDLSIRRTKIASKDLYKLAHKKPAELRVTKKKNVTRDGLGNVKGRVHIDRQVVTKLQTRKMKGLKKTPEEKKAARKLKKAASKENSSFV</sequence>
<reference evidence="9" key="1">
    <citation type="submission" date="2022-01" db="EMBL/GenBank/DDBJ databases">
        <authorList>
            <person name="King R."/>
        </authorList>
    </citation>
    <scope>NUCLEOTIDE SEQUENCE</scope>
</reference>
<evidence type="ECO:0000256" key="4">
    <source>
        <dbReference type="ARBA" id="ARBA00023242"/>
    </source>
</evidence>
<evidence type="ECO:0000256" key="1">
    <source>
        <dbReference type="ARBA" id="ARBA00004604"/>
    </source>
</evidence>
<evidence type="ECO:0000256" key="6">
    <source>
        <dbReference type="RuleBase" id="RU367086"/>
    </source>
</evidence>
<gene>
    <name evidence="9" type="ORF">CHIRRI_LOCUS8218</name>
</gene>
<evidence type="ECO:0000259" key="8">
    <source>
        <dbReference type="PROSITE" id="PS50833"/>
    </source>
</evidence>
<dbReference type="OrthoDB" id="407658at2759"/>
<dbReference type="PANTHER" id="PTHR12728">
    <property type="entry name" value="BRIX DOMAIN CONTAINING PROTEIN"/>
    <property type="match status" value="1"/>
</dbReference>
<dbReference type="Proteomes" id="UP001153620">
    <property type="component" value="Chromosome 2"/>
</dbReference>
<dbReference type="GO" id="GO:0005730">
    <property type="term" value="C:nucleolus"/>
    <property type="evidence" value="ECO:0007669"/>
    <property type="project" value="UniProtKB-SubCell"/>
</dbReference>
<reference evidence="9" key="2">
    <citation type="submission" date="2022-10" db="EMBL/GenBank/DDBJ databases">
        <authorList>
            <consortium name="ENA_rothamsted_submissions"/>
            <consortium name="culmorum"/>
            <person name="King R."/>
        </authorList>
    </citation>
    <scope>NUCLEOTIDE SEQUENCE</scope>
</reference>
<keyword evidence="4 6" id="KW-0539">Nucleus</keyword>
<name>A0A9N9RYP7_9DIPT</name>
<dbReference type="Pfam" id="PF04427">
    <property type="entry name" value="Brix"/>
    <property type="match status" value="1"/>
</dbReference>
<dbReference type="PANTHER" id="PTHR12728:SF0">
    <property type="entry name" value="RIBOSOME PRODUCTION FACTOR 2 HOMOLOG"/>
    <property type="match status" value="1"/>
</dbReference>
<organism evidence="9 10">
    <name type="scientific">Chironomus riparius</name>
    <dbReference type="NCBI Taxonomy" id="315576"/>
    <lineage>
        <taxon>Eukaryota</taxon>
        <taxon>Metazoa</taxon>
        <taxon>Ecdysozoa</taxon>
        <taxon>Arthropoda</taxon>
        <taxon>Hexapoda</taxon>
        <taxon>Insecta</taxon>
        <taxon>Pterygota</taxon>
        <taxon>Neoptera</taxon>
        <taxon>Endopterygota</taxon>
        <taxon>Diptera</taxon>
        <taxon>Nematocera</taxon>
        <taxon>Chironomoidea</taxon>
        <taxon>Chironomidae</taxon>
        <taxon>Chironominae</taxon>
        <taxon>Chironomus</taxon>
    </lineage>
</organism>